<dbReference type="AlphaFoldDB" id="A0A9P1GNC8"/>
<feature type="compositionally biased region" description="Basic residues" evidence="1">
    <location>
        <begin position="201"/>
        <end position="214"/>
    </location>
</feature>
<comment type="caution">
    <text evidence="2">The sequence shown here is derived from an EMBL/GenBank/DDBJ whole genome shotgun (WGS) entry which is preliminary data.</text>
</comment>
<feature type="compositionally biased region" description="Basic and acidic residues" evidence="1">
    <location>
        <begin position="133"/>
        <end position="174"/>
    </location>
</feature>
<keyword evidence="4" id="KW-1185">Reference proteome</keyword>
<organism evidence="2">
    <name type="scientific">Cladocopium goreaui</name>
    <dbReference type="NCBI Taxonomy" id="2562237"/>
    <lineage>
        <taxon>Eukaryota</taxon>
        <taxon>Sar</taxon>
        <taxon>Alveolata</taxon>
        <taxon>Dinophyceae</taxon>
        <taxon>Suessiales</taxon>
        <taxon>Symbiodiniaceae</taxon>
        <taxon>Cladocopium</taxon>
    </lineage>
</organism>
<dbReference type="EMBL" id="CAMXCT010006667">
    <property type="protein sequence ID" value="CAI4017983.1"/>
    <property type="molecule type" value="Genomic_DNA"/>
</dbReference>
<gene>
    <name evidence="2" type="ORF">C1SCF055_LOCUS42586</name>
</gene>
<reference evidence="3" key="2">
    <citation type="submission" date="2024-04" db="EMBL/GenBank/DDBJ databases">
        <authorList>
            <person name="Chen Y."/>
            <person name="Shah S."/>
            <person name="Dougan E. K."/>
            <person name="Thang M."/>
            <person name="Chan C."/>
        </authorList>
    </citation>
    <scope>NUCLEOTIDE SEQUENCE [LARGE SCALE GENOMIC DNA]</scope>
</reference>
<accession>A0A9P1GNC8</accession>
<feature type="region of interest" description="Disordered" evidence="1">
    <location>
        <begin position="1"/>
        <end position="262"/>
    </location>
</feature>
<feature type="compositionally biased region" description="Low complexity" evidence="1">
    <location>
        <begin position="215"/>
        <end position="225"/>
    </location>
</feature>
<feature type="compositionally biased region" description="Basic and acidic residues" evidence="1">
    <location>
        <begin position="28"/>
        <end position="68"/>
    </location>
</feature>
<reference evidence="2" key="1">
    <citation type="submission" date="2022-10" db="EMBL/GenBank/DDBJ databases">
        <authorList>
            <person name="Chen Y."/>
            <person name="Dougan E. K."/>
            <person name="Chan C."/>
            <person name="Rhodes N."/>
            <person name="Thang M."/>
        </authorList>
    </citation>
    <scope>NUCLEOTIDE SEQUENCE</scope>
</reference>
<sequence length="395" mass="44793">VEATGRDGIDIPDHEVITRRKQFRMKRNRAEDKRQKKEENSKKKAAKAHEPPKKRGRKAVEKAEPWKEKGRRNERKNKKQPKIPASSSKGPDCHSHKMKRYRKFAQTLKESNDAVAPVMKSKLAKKHSQTSSKDTKASRKDMEQQHVLDSRVEDSKDPKNEEISQTKIKGEGKKTAAKSKAKQQQKPMHEHDTPPASAKEKTKRATRAKAKATPKAKSSTKPSKPGVEDEKKGSRKRKNKQCAEKNKHAEKPKRTRAPRKIDPSCVNQEMKNQVIQTLKECKSTNCTHPSVKMIRKPHVDIEPYRTRNACGIKVARSFFSSDKAKGSGKAHVTYFSGQTPCFYSNFKLAELWVKQWEQLGKPDPLSEEMTKFVAELKASHAAAVTEHQGEPATNS</sequence>
<name>A0A9P1GNC8_9DINO</name>
<dbReference type="EMBL" id="CAMXCT020006667">
    <property type="protein sequence ID" value="CAL1171358.1"/>
    <property type="molecule type" value="Genomic_DNA"/>
</dbReference>
<evidence type="ECO:0000313" key="4">
    <source>
        <dbReference type="Proteomes" id="UP001152797"/>
    </source>
</evidence>
<dbReference type="EMBL" id="CAMXCT030006667">
    <property type="protein sequence ID" value="CAL4805295.1"/>
    <property type="molecule type" value="Genomic_DNA"/>
</dbReference>
<evidence type="ECO:0000313" key="3">
    <source>
        <dbReference type="EMBL" id="CAL1171358.1"/>
    </source>
</evidence>
<proteinExistence type="predicted"/>
<feature type="compositionally biased region" description="Basic residues" evidence="1">
    <location>
        <begin position="69"/>
        <end position="81"/>
    </location>
</feature>
<evidence type="ECO:0000313" key="2">
    <source>
        <dbReference type="EMBL" id="CAI4017983.1"/>
    </source>
</evidence>
<protein>
    <submittedName>
        <fullName evidence="2">Uncharacterized protein</fullName>
    </submittedName>
</protein>
<dbReference type="Proteomes" id="UP001152797">
    <property type="component" value="Unassembled WGS sequence"/>
</dbReference>
<feature type="non-terminal residue" evidence="2">
    <location>
        <position position="1"/>
    </location>
</feature>
<evidence type="ECO:0000256" key="1">
    <source>
        <dbReference type="SAM" id="MobiDB-lite"/>
    </source>
</evidence>
<feature type="compositionally biased region" description="Basic and acidic residues" evidence="1">
    <location>
        <begin position="1"/>
        <end position="18"/>
    </location>
</feature>